<organism evidence="1 2">
    <name type="scientific">Streptomyces prasinosporus</name>
    <dbReference type="NCBI Taxonomy" id="68256"/>
    <lineage>
        <taxon>Bacteria</taxon>
        <taxon>Bacillati</taxon>
        <taxon>Actinomycetota</taxon>
        <taxon>Actinomycetes</taxon>
        <taxon>Kitasatosporales</taxon>
        <taxon>Streptomycetaceae</taxon>
        <taxon>Streptomyces</taxon>
        <taxon>Streptomyces albogriseolus group</taxon>
    </lineage>
</organism>
<sequence>MRTAQLALTALILAASVAGCRSDSEYDTRVTVVSSGDNIFSDSLDPLEMGIKYAINDNEKDVHLTVQALEYRQPYKGRQSDKLYNVGGVRVWATVSIRLCNLRGSTFSVDQSVWSLAYVDGIITEPTGLTGPDIPQPEYPINAPLEAGRCASGLISYSVRSDKRPERLLYGPQGFQPIEWVIPEG</sequence>
<dbReference type="EMBL" id="BAAAXF010000014">
    <property type="protein sequence ID" value="GAA3494010.1"/>
    <property type="molecule type" value="Genomic_DNA"/>
</dbReference>
<proteinExistence type="predicted"/>
<name>A0ABP6TGQ3_9ACTN</name>
<gene>
    <name evidence="1" type="ORF">GCM10019016_011090</name>
</gene>
<evidence type="ECO:0000313" key="2">
    <source>
        <dbReference type="Proteomes" id="UP001501455"/>
    </source>
</evidence>
<dbReference type="RefSeq" id="WP_318296721.1">
    <property type="nucleotide sequence ID" value="NZ_BAAAXF010000014.1"/>
</dbReference>
<evidence type="ECO:0000313" key="1">
    <source>
        <dbReference type="EMBL" id="GAA3494010.1"/>
    </source>
</evidence>
<dbReference type="Proteomes" id="UP001501455">
    <property type="component" value="Unassembled WGS sequence"/>
</dbReference>
<comment type="caution">
    <text evidence="1">The sequence shown here is derived from an EMBL/GenBank/DDBJ whole genome shotgun (WGS) entry which is preliminary data.</text>
</comment>
<keyword evidence="2" id="KW-1185">Reference proteome</keyword>
<accession>A0ABP6TGQ3</accession>
<evidence type="ECO:0008006" key="3">
    <source>
        <dbReference type="Google" id="ProtNLM"/>
    </source>
</evidence>
<dbReference type="PROSITE" id="PS51257">
    <property type="entry name" value="PROKAR_LIPOPROTEIN"/>
    <property type="match status" value="1"/>
</dbReference>
<protein>
    <recommendedName>
        <fullName evidence="3">DUF4352 domain-containing protein</fullName>
    </recommendedName>
</protein>
<reference evidence="2" key="1">
    <citation type="journal article" date="2019" name="Int. J. Syst. Evol. Microbiol.">
        <title>The Global Catalogue of Microorganisms (GCM) 10K type strain sequencing project: providing services to taxonomists for standard genome sequencing and annotation.</title>
        <authorList>
            <consortium name="The Broad Institute Genomics Platform"/>
            <consortium name="The Broad Institute Genome Sequencing Center for Infectious Disease"/>
            <person name="Wu L."/>
            <person name="Ma J."/>
        </authorList>
    </citation>
    <scope>NUCLEOTIDE SEQUENCE [LARGE SCALE GENOMIC DNA]</scope>
    <source>
        <strain evidence="2">JCM 4816</strain>
    </source>
</reference>